<dbReference type="Proteomes" id="UP000177982">
    <property type="component" value="Unassembled WGS sequence"/>
</dbReference>
<accession>A0A1G2L846</accession>
<gene>
    <name evidence="1" type="ORF">A2934_02955</name>
</gene>
<name>A0A1G2L846_9BACT</name>
<evidence type="ECO:0000313" key="1">
    <source>
        <dbReference type="EMBL" id="OHA07805.1"/>
    </source>
</evidence>
<reference evidence="1 2" key="1">
    <citation type="journal article" date="2016" name="Nat. Commun.">
        <title>Thousands of microbial genomes shed light on interconnected biogeochemical processes in an aquifer system.</title>
        <authorList>
            <person name="Anantharaman K."/>
            <person name="Brown C.T."/>
            <person name="Hug L.A."/>
            <person name="Sharon I."/>
            <person name="Castelle C.J."/>
            <person name="Probst A.J."/>
            <person name="Thomas B.C."/>
            <person name="Singh A."/>
            <person name="Wilkins M.J."/>
            <person name="Karaoz U."/>
            <person name="Brodie E.L."/>
            <person name="Williams K.H."/>
            <person name="Hubbard S.S."/>
            <person name="Banfield J.F."/>
        </authorList>
    </citation>
    <scope>NUCLEOTIDE SEQUENCE [LARGE SCALE GENOMIC DNA]</scope>
</reference>
<dbReference type="AlphaFoldDB" id="A0A1G2L846"/>
<evidence type="ECO:0000313" key="2">
    <source>
        <dbReference type="Proteomes" id="UP000177982"/>
    </source>
</evidence>
<organism evidence="1 2">
    <name type="scientific">Candidatus Sungbacteria bacterium RIFCSPLOWO2_01_FULL_47_10</name>
    <dbReference type="NCBI Taxonomy" id="1802276"/>
    <lineage>
        <taxon>Bacteria</taxon>
        <taxon>Candidatus Sungiibacteriota</taxon>
    </lineage>
</organism>
<comment type="caution">
    <text evidence="1">The sequence shown here is derived from an EMBL/GenBank/DDBJ whole genome shotgun (WGS) entry which is preliminary data.</text>
</comment>
<proteinExistence type="predicted"/>
<dbReference type="EMBL" id="MHQO01000003">
    <property type="protein sequence ID" value="OHA07805.1"/>
    <property type="molecule type" value="Genomic_DNA"/>
</dbReference>
<protein>
    <submittedName>
        <fullName evidence="1">Uncharacterized protein</fullName>
    </submittedName>
</protein>
<sequence>MSLVSAVIRGERSSIQQLISKFHTSATKCRPESDLPIDPWNDPKVRYGVALALAEISELFQRTIVPNNIVRELVKNEQARKLAFKLSRVPCGLIRKEEIQNILGVSETNNSLQVLLNLNLIDFQTVDARRSRGNTRTYKYGLGSSRIFGQHRPLNINSAKIGGFSFR</sequence>